<evidence type="ECO:0000313" key="6">
    <source>
        <dbReference type="RefSeq" id="XP_027193280.1"/>
    </source>
</evidence>
<sequence length="632" mass="71467">MHSTTHCSSNSIFTIAAASTFSEYRSLRFRELMMGEFRHAFENLSDAEANAEYVGDTAKYGHRRSNSASDRNLKFSRGGGVLHPIGKDHDEFLASPPSVRTSRLQTPLHDSLNCINKKAFSNRRPSLEQDVEQLQLRLQQEKSMRILLEKAMGRASSTLSPGHRHFASQTKDLIAEIELLEEEVTSREQHVLAMYRNIFEQCVSQPPSEQNSGVASPAHTKHESRKHPSIISSAFCSSKNFPLRPLQAFISNNDLKNRIFGSSHVPLSSGKGEVYFGRTCPDSTSKVHEKFSSTEKTPVLRTLKDHLHQCPNRLSEEMVKCMATVYCWLRCAKSVNTENGRSPLLSRSSTNAIQPRHGIVEDRDCSCKSAVEISWIATRKRHSSHASYAIDNYRVLVQQLESVNISQMECDGKIAFWINVHNALVMHAYLAYGIPQSSLRRLALFHKAAYNIGGHIISANTIEQVIFCLRTPRLGRWLESVVSAALRKKSGNERQLINSKLGISDSQPLVCFALCTGALLDPMLKVYSASNLKEELNAAKREFLQANVVVKKSSKVFLPKLVERFSREASISIDNILGWVMESVDKKLHDSIHKCLDRKANKKSSQIIEWRPYSSRFRYMFSKDLIDKPWWV</sequence>
<feature type="coiled-coil region" evidence="1">
    <location>
        <begin position="117"/>
        <end position="151"/>
    </location>
</feature>
<dbReference type="Proteomes" id="UP000087171">
    <property type="component" value="Chromosome Ca8"/>
</dbReference>
<keyword evidence="5" id="KW-1185">Reference proteome</keyword>
<dbReference type="InterPro" id="IPR025757">
    <property type="entry name" value="MIP1_Leuzipper"/>
</dbReference>
<reference evidence="5" key="1">
    <citation type="journal article" date="2013" name="Nat. Biotechnol.">
        <title>Draft genome sequence of chickpea (Cicer arietinum) provides a resource for trait improvement.</title>
        <authorList>
            <person name="Varshney R.K."/>
            <person name="Song C."/>
            <person name="Saxena R.K."/>
            <person name="Azam S."/>
            <person name="Yu S."/>
            <person name="Sharpe A.G."/>
            <person name="Cannon S."/>
            <person name="Baek J."/>
            <person name="Rosen B.D."/>
            <person name="Tar'an B."/>
            <person name="Millan T."/>
            <person name="Zhang X."/>
            <person name="Ramsay L.D."/>
            <person name="Iwata A."/>
            <person name="Wang Y."/>
            <person name="Nelson W."/>
            <person name="Farmer A.D."/>
            <person name="Gaur P.M."/>
            <person name="Soderlund C."/>
            <person name="Penmetsa R.V."/>
            <person name="Xu C."/>
            <person name="Bharti A.K."/>
            <person name="He W."/>
            <person name="Winter P."/>
            <person name="Zhao S."/>
            <person name="Hane J.K."/>
            <person name="Carrasquilla-Garcia N."/>
            <person name="Condie J.A."/>
            <person name="Upadhyaya H.D."/>
            <person name="Luo M.C."/>
            <person name="Thudi M."/>
            <person name="Gowda C.L."/>
            <person name="Singh N.P."/>
            <person name="Lichtenzveig J."/>
            <person name="Gali K.K."/>
            <person name="Rubio J."/>
            <person name="Nadarajan N."/>
            <person name="Dolezel J."/>
            <person name="Bansal K.C."/>
            <person name="Xu X."/>
            <person name="Edwards D."/>
            <person name="Zhang G."/>
            <person name="Kahl G."/>
            <person name="Gil J."/>
            <person name="Singh K.B."/>
            <person name="Datta S.K."/>
            <person name="Jackson S.A."/>
            <person name="Wang J."/>
            <person name="Cook D.R."/>
        </authorList>
    </citation>
    <scope>NUCLEOTIDE SEQUENCE [LARGE SCALE GENOMIC DNA]</scope>
    <source>
        <strain evidence="5">cv. CDC Frontier</strain>
    </source>
</reference>
<evidence type="ECO:0000259" key="4">
    <source>
        <dbReference type="Pfam" id="PF14389"/>
    </source>
</evidence>
<dbReference type="STRING" id="3827.A0A3Q7YH31"/>
<dbReference type="OrthoDB" id="418495at2759"/>
<dbReference type="AlphaFoldDB" id="A0A3Q7YH31"/>
<proteinExistence type="predicted"/>
<reference evidence="6" key="2">
    <citation type="submission" date="2025-08" db="UniProtKB">
        <authorList>
            <consortium name="RefSeq"/>
        </authorList>
    </citation>
    <scope>IDENTIFICATION</scope>
    <source>
        <tissue evidence="6">Etiolated seedlings</tissue>
    </source>
</reference>
<organism evidence="5 6">
    <name type="scientific">Cicer arietinum</name>
    <name type="common">Chickpea</name>
    <name type="synonym">Garbanzo</name>
    <dbReference type="NCBI Taxonomy" id="3827"/>
    <lineage>
        <taxon>Eukaryota</taxon>
        <taxon>Viridiplantae</taxon>
        <taxon>Streptophyta</taxon>
        <taxon>Embryophyta</taxon>
        <taxon>Tracheophyta</taxon>
        <taxon>Spermatophyta</taxon>
        <taxon>Magnoliopsida</taxon>
        <taxon>eudicotyledons</taxon>
        <taxon>Gunneridae</taxon>
        <taxon>Pentapetalae</taxon>
        <taxon>rosids</taxon>
        <taxon>fabids</taxon>
        <taxon>Fabales</taxon>
        <taxon>Fabaceae</taxon>
        <taxon>Papilionoideae</taxon>
        <taxon>50 kb inversion clade</taxon>
        <taxon>NPAAA clade</taxon>
        <taxon>Hologalegina</taxon>
        <taxon>IRL clade</taxon>
        <taxon>Cicereae</taxon>
        <taxon>Cicer</taxon>
    </lineage>
</organism>
<dbReference type="PaxDb" id="3827-XP_004512199.1"/>
<dbReference type="Pfam" id="PF14389">
    <property type="entry name" value="Lzipper-MIP1"/>
    <property type="match status" value="1"/>
</dbReference>
<evidence type="ECO:0000313" key="5">
    <source>
        <dbReference type="Proteomes" id="UP000087171"/>
    </source>
</evidence>
<dbReference type="PANTHER" id="PTHR23054:SF26">
    <property type="entry name" value="ELECTRON TRANSPORTER"/>
    <property type="match status" value="1"/>
</dbReference>
<evidence type="ECO:0000259" key="3">
    <source>
        <dbReference type="Pfam" id="PF04784"/>
    </source>
</evidence>
<keyword evidence="1" id="KW-0175">Coiled coil</keyword>
<evidence type="ECO:0000256" key="1">
    <source>
        <dbReference type="SAM" id="Coils"/>
    </source>
</evidence>
<dbReference type="GeneID" id="101496607"/>
<evidence type="ECO:0000256" key="2">
    <source>
        <dbReference type="SAM" id="MobiDB-lite"/>
    </source>
</evidence>
<dbReference type="PANTHER" id="PTHR23054">
    <property type="entry name" value="TERNARY COMPLEX FACTOR MIP1, LEUCINE-ZIPPER-RELATED"/>
    <property type="match status" value="1"/>
</dbReference>
<dbReference type="RefSeq" id="XP_027193280.1">
    <property type="nucleotide sequence ID" value="XM_027337479.1"/>
</dbReference>
<dbReference type="KEGG" id="cam:101496607"/>
<name>A0A3Q7YH31_CICAR</name>
<protein>
    <submittedName>
        <fullName evidence="6">Uncharacterized protein LOC101496607</fullName>
    </submittedName>
</protein>
<accession>A0A3Q7YH31</accession>
<gene>
    <name evidence="6" type="primary">LOC101496607</name>
</gene>
<dbReference type="InterPro" id="IPR006869">
    <property type="entry name" value="DUF547"/>
</dbReference>
<feature type="domain" description="DUF547" evidence="3">
    <location>
        <begin position="406"/>
        <end position="544"/>
    </location>
</feature>
<feature type="domain" description="Ternary complex factor MIP1 leucine-zipper" evidence="4">
    <location>
        <begin position="121"/>
        <end position="201"/>
    </location>
</feature>
<dbReference type="Pfam" id="PF04784">
    <property type="entry name" value="DUF547"/>
    <property type="match status" value="1"/>
</dbReference>
<feature type="region of interest" description="Disordered" evidence="2">
    <location>
        <begin position="206"/>
        <end position="226"/>
    </location>
</feature>